<dbReference type="Gene3D" id="3.20.20.70">
    <property type="entry name" value="Aldolase class I"/>
    <property type="match status" value="1"/>
</dbReference>
<organism evidence="5 6">
    <name type="scientific">Cordylochernes scorpioides</name>
    <dbReference type="NCBI Taxonomy" id="51811"/>
    <lineage>
        <taxon>Eukaryota</taxon>
        <taxon>Metazoa</taxon>
        <taxon>Ecdysozoa</taxon>
        <taxon>Arthropoda</taxon>
        <taxon>Chelicerata</taxon>
        <taxon>Arachnida</taxon>
        <taxon>Pseudoscorpiones</taxon>
        <taxon>Cheliferoidea</taxon>
        <taxon>Chernetidae</taxon>
        <taxon>Cordylochernes</taxon>
    </lineage>
</organism>
<gene>
    <name evidence="5" type="ORF">LAZ67_4003042</name>
</gene>
<comment type="subunit">
    <text evidence="4">Homodimer.</text>
</comment>
<dbReference type="PANTHER" id="PTHR11452">
    <property type="entry name" value="ALPHA-GALACTOSIDASE/ALPHA-N-ACETYLGALACTOSAMINIDASE"/>
    <property type="match status" value="1"/>
</dbReference>
<dbReference type="PRINTS" id="PR00740">
    <property type="entry name" value="GLHYDRLASE27"/>
</dbReference>
<dbReference type="InterPro" id="IPR000111">
    <property type="entry name" value="Glyco_hydro_27/36_CS"/>
</dbReference>
<reference evidence="5 6" key="1">
    <citation type="submission" date="2022-01" db="EMBL/GenBank/DDBJ databases">
        <title>A chromosomal length assembly of Cordylochernes scorpioides.</title>
        <authorList>
            <person name="Zeh D."/>
            <person name="Zeh J."/>
        </authorList>
    </citation>
    <scope>NUCLEOTIDE SEQUENCE [LARGE SCALE GENOMIC DNA]</scope>
    <source>
        <strain evidence="5">IN4F17</strain>
        <tissue evidence="5">Whole Body</tissue>
    </source>
</reference>
<dbReference type="InterPro" id="IPR017853">
    <property type="entry name" value="GH"/>
</dbReference>
<keyword evidence="3 4" id="KW-0326">Glycosidase</keyword>
<keyword evidence="6" id="KW-1185">Reference proteome</keyword>
<sequence length="328" mass="36935">MNSNIDMSSGFAYVEFWAVQTFYGVNSVSWCAARFIEFHDLVSEKGSRVVWDSENLYRRQADLLVELGYKDLGYVYVNIDDCWMEMQRDNLTDRLVADKKRFPNGIKALADYVHQKGLKLGIYTDIGTKTCGGYPGTQDHYDIDAQTLAEWEIDMLKVDGCYANASDFAVGISRKLMWQKDYVAIAEHCNIWRNWDDIEDSWASITSIAKYFGDRGDAMVPTAGPGNYHDPDMLVIGNYGLSCPEAQVQMSIWAILAAPLLISADLQQVPPCHEAVLKNKDLIAANQDPLGMMGERVYKVSLAFTHSCKLGRKYSAALNQELKDSIQL</sequence>
<keyword evidence="4" id="KW-1015">Disulfide bond</keyword>
<evidence type="ECO:0000256" key="1">
    <source>
        <dbReference type="ARBA" id="ARBA00009743"/>
    </source>
</evidence>
<evidence type="ECO:0000313" key="6">
    <source>
        <dbReference type="Proteomes" id="UP001235939"/>
    </source>
</evidence>
<protein>
    <recommendedName>
        <fullName evidence="4">Alpha-galactosidase</fullName>
        <ecNumber evidence="4">3.2.1.-</ecNumber>
    </recommendedName>
</protein>
<dbReference type="PROSITE" id="PS00512">
    <property type="entry name" value="ALPHA_GALACTOSIDASE"/>
    <property type="match status" value="1"/>
</dbReference>
<comment type="similarity">
    <text evidence="1 4">Belongs to the glycosyl hydrolase 27 family.</text>
</comment>
<evidence type="ECO:0000256" key="3">
    <source>
        <dbReference type="ARBA" id="ARBA00023295"/>
    </source>
</evidence>
<dbReference type="PANTHER" id="PTHR11452:SF83">
    <property type="entry name" value="ALPHA-GALACTOSIDASE"/>
    <property type="match status" value="1"/>
</dbReference>
<evidence type="ECO:0000313" key="5">
    <source>
        <dbReference type="EMBL" id="UYV66838.1"/>
    </source>
</evidence>
<dbReference type="InterPro" id="IPR002241">
    <property type="entry name" value="Glyco_hydro_27"/>
</dbReference>
<evidence type="ECO:0000256" key="2">
    <source>
        <dbReference type="ARBA" id="ARBA00022801"/>
    </source>
</evidence>
<dbReference type="Proteomes" id="UP001235939">
    <property type="component" value="Chromosome 04"/>
</dbReference>
<dbReference type="EC" id="3.2.1.-" evidence="4"/>
<dbReference type="InterPro" id="IPR013785">
    <property type="entry name" value="Aldolase_TIM"/>
</dbReference>
<keyword evidence="2 4" id="KW-0378">Hydrolase</keyword>
<dbReference type="Pfam" id="PF16499">
    <property type="entry name" value="Melibiase_2"/>
    <property type="match status" value="1"/>
</dbReference>
<dbReference type="CDD" id="cd14792">
    <property type="entry name" value="GH27"/>
    <property type="match status" value="1"/>
</dbReference>
<evidence type="ECO:0000256" key="4">
    <source>
        <dbReference type="RuleBase" id="RU361168"/>
    </source>
</evidence>
<dbReference type="EMBL" id="CP092866">
    <property type="protein sequence ID" value="UYV66838.1"/>
    <property type="molecule type" value="Genomic_DNA"/>
</dbReference>
<proteinExistence type="inferred from homology"/>
<accession>A0ABY6KGC3</accession>
<name>A0ABY6KGC3_9ARAC</name>
<dbReference type="SUPFAM" id="SSF51445">
    <property type="entry name" value="(Trans)glycosidases"/>
    <property type="match status" value="1"/>
</dbReference>